<evidence type="ECO:0000313" key="1">
    <source>
        <dbReference type="EMBL" id="KAJ2997864.1"/>
    </source>
</evidence>
<name>A0ACC1PNY1_9APHY</name>
<dbReference type="EMBL" id="JANSHE010001988">
    <property type="protein sequence ID" value="KAJ2997864.1"/>
    <property type="molecule type" value="Genomic_DNA"/>
</dbReference>
<proteinExistence type="predicted"/>
<protein>
    <submittedName>
        <fullName evidence="1">Uncharacterized protein</fullName>
    </submittedName>
</protein>
<gene>
    <name evidence="1" type="ORF">NUW54_g7089</name>
</gene>
<evidence type="ECO:0000313" key="2">
    <source>
        <dbReference type="Proteomes" id="UP001144978"/>
    </source>
</evidence>
<organism evidence="1 2">
    <name type="scientific">Trametes sanguinea</name>
    <dbReference type="NCBI Taxonomy" id="158606"/>
    <lineage>
        <taxon>Eukaryota</taxon>
        <taxon>Fungi</taxon>
        <taxon>Dikarya</taxon>
        <taxon>Basidiomycota</taxon>
        <taxon>Agaricomycotina</taxon>
        <taxon>Agaricomycetes</taxon>
        <taxon>Polyporales</taxon>
        <taxon>Polyporaceae</taxon>
        <taxon>Trametes</taxon>
    </lineage>
</organism>
<keyword evidence="2" id="KW-1185">Reference proteome</keyword>
<accession>A0ACC1PNY1</accession>
<sequence length="86" mass="9395">MSVLAEDTRIMLYGRTAVLQEPDLELIPMGAELDDILSIPWPVETLHGIQAAPYKGNICRSDAAEQETMSSEGLSYDCGAPRELTV</sequence>
<reference evidence="1" key="1">
    <citation type="submission" date="2022-08" db="EMBL/GenBank/DDBJ databases">
        <title>Genome Sequence of Pycnoporus sanguineus.</title>
        <authorList>
            <person name="Buettner E."/>
        </authorList>
    </citation>
    <scope>NUCLEOTIDE SEQUENCE</scope>
    <source>
        <strain evidence="1">CG-C14</strain>
    </source>
</reference>
<dbReference type="Proteomes" id="UP001144978">
    <property type="component" value="Unassembled WGS sequence"/>
</dbReference>
<comment type="caution">
    <text evidence="1">The sequence shown here is derived from an EMBL/GenBank/DDBJ whole genome shotgun (WGS) entry which is preliminary data.</text>
</comment>